<dbReference type="CDD" id="cd02009">
    <property type="entry name" value="TPP_SHCHC_synthase"/>
    <property type="match status" value="1"/>
</dbReference>
<keyword evidence="4 6" id="KW-0786">Thiamine pyrophosphate</keyword>
<dbReference type="GO" id="GO:0030145">
    <property type="term" value="F:manganese ion binding"/>
    <property type="evidence" value="ECO:0007669"/>
    <property type="project" value="UniProtKB-UniRule"/>
</dbReference>
<evidence type="ECO:0000256" key="3">
    <source>
        <dbReference type="ARBA" id="ARBA00022842"/>
    </source>
</evidence>
<dbReference type="OrthoDB" id="9791859at2"/>
<comment type="cofactor">
    <cofactor evidence="6">
        <name>thiamine diphosphate</name>
        <dbReference type="ChEBI" id="CHEBI:58937"/>
    </cofactor>
    <text evidence="6">Binds 1 thiamine pyrophosphate per subunit.</text>
</comment>
<sequence>MYPKKELAQIVISACSQFNIDTVVISPGSRNAPLTVGFSNHPEIETLSVVDERCAAFFALGIAQQRQRPVAIVCTSGSALLNYYPAIAEAFYSNIPLVVISADRPKHLIDIGDGQTIRQENVFENHILFSANLIDEVVSSSAVENSKLICEALQIAVSQKGPVHINVPFDEPLYETVSTIDTVIANKVKQSFDEITSSFAPRNDDTDYDALSKIWNEAEKKMILVGVNYPDEELHQLMDFYADDTSVLILTETTSNLHQKKAIDSIDQLISSLDNTQFEALKPDVLITFGGMIVSKRVKQFLRKYSPKHHWNIDKKKAMNTFFCLSEFIQIEPLDFFSKFNGTIVKKESNYQQKWLQFRDDKREKHTAYLSKTTHSDFKVFEQIIESIPTNSQLQISNSSIIRYAQLFSIDKTNNIYCNRGTSGIDGSTSTAIGAAFAAKNQTVFITGDISFFYDSNALWNINIPKNFRIILINNSGGGIFKIIPGPGTTNAAKYFETPHSLTAAHLCKMYHFDYLKADSTETVAAQLNGFYETSEKPKILEIFTPSEENNLILKEYFKYIQ</sequence>
<dbReference type="GO" id="GO:0000287">
    <property type="term" value="F:magnesium ion binding"/>
    <property type="evidence" value="ECO:0007669"/>
    <property type="project" value="UniProtKB-UniRule"/>
</dbReference>
<dbReference type="EMBL" id="LVWE01000040">
    <property type="protein sequence ID" value="OAD44754.1"/>
    <property type="molecule type" value="Genomic_DNA"/>
</dbReference>
<dbReference type="InterPro" id="IPR032264">
    <property type="entry name" value="MenD_middle"/>
</dbReference>
<dbReference type="RefSeq" id="WP_068450263.1">
    <property type="nucleotide sequence ID" value="NZ_CP150660.1"/>
</dbReference>
<comment type="similarity">
    <text evidence="6">Belongs to the TPP enzyme family. MenD subfamily.</text>
</comment>
<dbReference type="Pfam" id="PF02775">
    <property type="entry name" value="TPP_enzyme_C"/>
    <property type="match status" value="1"/>
</dbReference>
<keyword evidence="6" id="KW-0474">Menaquinone biosynthesis</keyword>
<dbReference type="UniPathway" id="UPA00079"/>
<dbReference type="InterPro" id="IPR004433">
    <property type="entry name" value="MenaQ_synth_MenD"/>
</dbReference>
<comment type="pathway">
    <text evidence="6">Quinol/quinone metabolism; menaquinone biosynthesis.</text>
</comment>
<comment type="catalytic activity">
    <reaction evidence="6">
        <text>isochorismate + 2-oxoglutarate + H(+) = 5-enolpyruvoyl-6-hydroxy-2-succinyl-cyclohex-3-ene-1-carboxylate + CO2</text>
        <dbReference type="Rhea" id="RHEA:25593"/>
        <dbReference type="ChEBI" id="CHEBI:15378"/>
        <dbReference type="ChEBI" id="CHEBI:16526"/>
        <dbReference type="ChEBI" id="CHEBI:16810"/>
        <dbReference type="ChEBI" id="CHEBI:29780"/>
        <dbReference type="ChEBI" id="CHEBI:58818"/>
        <dbReference type="EC" id="2.2.1.9"/>
    </reaction>
</comment>
<dbReference type="SUPFAM" id="SSF52518">
    <property type="entry name" value="Thiamin diphosphate-binding fold (THDP-binding)"/>
    <property type="match status" value="2"/>
</dbReference>
<gene>
    <name evidence="6" type="primary">menD</name>
    <name evidence="10" type="ORF">LPB303_11400</name>
</gene>
<name>A0A176TA91_9FLAO</name>
<comment type="cofactor">
    <cofactor evidence="6">
        <name>Mg(2+)</name>
        <dbReference type="ChEBI" id="CHEBI:18420"/>
    </cofactor>
    <cofactor evidence="6">
        <name>Mn(2+)</name>
        <dbReference type="ChEBI" id="CHEBI:29035"/>
    </cofactor>
</comment>
<comment type="subunit">
    <text evidence="6">Homodimer.</text>
</comment>
<dbReference type="HAMAP" id="MF_01659">
    <property type="entry name" value="MenD"/>
    <property type="match status" value="1"/>
</dbReference>
<dbReference type="GO" id="GO:0070204">
    <property type="term" value="F:2-succinyl-5-enolpyruvyl-6-hydroxy-3-cyclohexene-1-carboxylic-acid synthase activity"/>
    <property type="evidence" value="ECO:0007669"/>
    <property type="project" value="UniProtKB-UniRule"/>
</dbReference>
<evidence type="ECO:0000256" key="6">
    <source>
        <dbReference type="HAMAP-Rule" id="MF_01659"/>
    </source>
</evidence>
<keyword evidence="3 6" id="KW-0460">Magnesium</keyword>
<reference evidence="10 11" key="1">
    <citation type="submission" date="2016-02" db="EMBL/GenBank/DDBJ databases">
        <title>Draft genome sequence of Polaribacter atrinae KACC17473.</title>
        <authorList>
            <person name="Shin S.-K."/>
            <person name="Yi H."/>
        </authorList>
    </citation>
    <scope>NUCLEOTIDE SEQUENCE [LARGE SCALE GENOMIC DNA]</scope>
    <source>
        <strain evidence="10 11">KACC 17473</strain>
    </source>
</reference>
<feature type="domain" description="Thiamine pyrophosphate enzyme N-terminal TPP-binding" evidence="8">
    <location>
        <begin position="6"/>
        <end position="115"/>
    </location>
</feature>
<dbReference type="InterPro" id="IPR029061">
    <property type="entry name" value="THDP-binding"/>
</dbReference>
<evidence type="ECO:0000259" key="9">
    <source>
        <dbReference type="Pfam" id="PF16582"/>
    </source>
</evidence>
<dbReference type="Pfam" id="PF02776">
    <property type="entry name" value="TPP_enzyme_N"/>
    <property type="match status" value="1"/>
</dbReference>
<comment type="pathway">
    <text evidence="6">Quinol/quinone metabolism; 1,4-dihydroxy-2-naphthoate biosynthesis; 1,4-dihydroxy-2-naphthoate from chorismate: step 2/7.</text>
</comment>
<dbReference type="PIRSF" id="PIRSF004983">
    <property type="entry name" value="MenD"/>
    <property type="match status" value="1"/>
</dbReference>
<dbReference type="NCBIfam" id="TIGR00173">
    <property type="entry name" value="menD"/>
    <property type="match status" value="1"/>
</dbReference>
<keyword evidence="2 6" id="KW-0479">Metal-binding</keyword>
<dbReference type="Proteomes" id="UP000076923">
    <property type="component" value="Unassembled WGS sequence"/>
</dbReference>
<evidence type="ECO:0000313" key="11">
    <source>
        <dbReference type="Proteomes" id="UP000076923"/>
    </source>
</evidence>
<evidence type="ECO:0000256" key="4">
    <source>
        <dbReference type="ARBA" id="ARBA00023052"/>
    </source>
</evidence>
<dbReference type="PANTHER" id="PTHR42916:SF1">
    <property type="entry name" value="PROTEIN PHYLLO, CHLOROPLASTIC"/>
    <property type="match status" value="1"/>
</dbReference>
<dbReference type="EC" id="2.2.1.9" evidence="6"/>
<evidence type="ECO:0000256" key="1">
    <source>
        <dbReference type="ARBA" id="ARBA00022679"/>
    </source>
</evidence>
<evidence type="ECO:0000259" key="7">
    <source>
        <dbReference type="Pfam" id="PF02775"/>
    </source>
</evidence>
<feature type="domain" description="Menaquinone biosynthesis protein MenD middle" evidence="9">
    <location>
        <begin position="220"/>
        <end position="394"/>
    </location>
</feature>
<dbReference type="InterPro" id="IPR012001">
    <property type="entry name" value="Thiamin_PyroP_enz_TPP-bd_dom"/>
</dbReference>
<dbReference type="Gene3D" id="3.40.50.970">
    <property type="match status" value="2"/>
</dbReference>
<comment type="caution">
    <text evidence="10">The sequence shown here is derived from an EMBL/GenBank/DDBJ whole genome shotgun (WGS) entry which is preliminary data.</text>
</comment>
<accession>A0A176TA91</accession>
<dbReference type="InterPro" id="IPR011766">
    <property type="entry name" value="TPP_enzyme_TPP-bd"/>
</dbReference>
<dbReference type="Gene3D" id="3.40.50.1220">
    <property type="entry name" value="TPP-binding domain"/>
    <property type="match status" value="1"/>
</dbReference>
<dbReference type="UniPathway" id="UPA01057">
    <property type="reaction ID" value="UER00164"/>
</dbReference>
<comment type="function">
    <text evidence="6">Catalyzes the thiamine diphosphate-dependent decarboxylation of 2-oxoglutarate and the subsequent addition of the resulting succinic semialdehyde-thiamine pyrophosphate anion to isochorismate to yield 2-succinyl-5-enolpyruvyl-6-hydroxy-3-cyclohexene-1-carboxylate (SEPHCHC).</text>
</comment>
<keyword evidence="1 6" id="KW-0808">Transferase</keyword>
<dbReference type="PANTHER" id="PTHR42916">
    <property type="entry name" value="2-SUCCINYL-5-ENOLPYRUVYL-6-HYDROXY-3-CYCLOHEXENE-1-CARBOXYLATE SYNTHASE"/>
    <property type="match status" value="1"/>
</dbReference>
<protein>
    <recommendedName>
        <fullName evidence="6">2-succinyl-5-enolpyruvyl-6-hydroxy-3-cyclohexene-1-carboxylate synthase</fullName>
        <shortName evidence="6">SEPHCHC synthase</shortName>
        <ecNumber evidence="6">2.2.1.9</ecNumber>
    </recommendedName>
    <alternativeName>
        <fullName evidence="6">Menaquinone biosynthesis protein MenD</fullName>
    </alternativeName>
</protein>
<keyword evidence="11" id="KW-1185">Reference proteome</keyword>
<proteinExistence type="inferred from homology"/>
<organism evidence="10 11">
    <name type="scientific">Polaribacter atrinae</name>
    <dbReference type="NCBI Taxonomy" id="1333662"/>
    <lineage>
        <taxon>Bacteria</taxon>
        <taxon>Pseudomonadati</taxon>
        <taxon>Bacteroidota</taxon>
        <taxon>Flavobacteriia</taxon>
        <taxon>Flavobacteriales</taxon>
        <taxon>Flavobacteriaceae</taxon>
    </lineage>
</organism>
<dbReference type="AlphaFoldDB" id="A0A176TA91"/>
<dbReference type="CDD" id="cd07037">
    <property type="entry name" value="TPP_PYR_MenD"/>
    <property type="match status" value="1"/>
</dbReference>
<dbReference type="GO" id="GO:0009234">
    <property type="term" value="P:menaquinone biosynthetic process"/>
    <property type="evidence" value="ECO:0007669"/>
    <property type="project" value="UniProtKB-UniRule"/>
</dbReference>
<dbReference type="Pfam" id="PF16582">
    <property type="entry name" value="TPP_enzyme_M_2"/>
    <property type="match status" value="1"/>
</dbReference>
<evidence type="ECO:0000259" key="8">
    <source>
        <dbReference type="Pfam" id="PF02776"/>
    </source>
</evidence>
<feature type="domain" description="Thiamine pyrophosphate enzyme TPP-binding" evidence="7">
    <location>
        <begin position="404"/>
        <end position="541"/>
    </location>
</feature>
<evidence type="ECO:0000256" key="2">
    <source>
        <dbReference type="ARBA" id="ARBA00022723"/>
    </source>
</evidence>
<evidence type="ECO:0000256" key="5">
    <source>
        <dbReference type="ARBA" id="ARBA00023211"/>
    </source>
</evidence>
<evidence type="ECO:0000313" key="10">
    <source>
        <dbReference type="EMBL" id="OAD44754.1"/>
    </source>
</evidence>
<dbReference type="STRING" id="1333662.LPB303_11400"/>
<keyword evidence="5 6" id="KW-0464">Manganese</keyword>
<dbReference type="GO" id="GO:0030976">
    <property type="term" value="F:thiamine pyrophosphate binding"/>
    <property type="evidence" value="ECO:0007669"/>
    <property type="project" value="UniProtKB-UniRule"/>
</dbReference>